<dbReference type="InterPro" id="IPR038005">
    <property type="entry name" value="RX-like_CC"/>
</dbReference>
<dbReference type="EMBL" id="CAUOFW020007680">
    <property type="protein sequence ID" value="CAK9180189.1"/>
    <property type="molecule type" value="Genomic_DNA"/>
</dbReference>
<evidence type="ECO:0000256" key="3">
    <source>
        <dbReference type="ARBA" id="ARBA00022840"/>
    </source>
</evidence>
<name>A0ABC8UGP1_9AQUA</name>
<protein>
    <recommendedName>
        <fullName evidence="6">Rx N-terminal domain-containing protein</fullName>
    </recommendedName>
</protein>
<organism evidence="4 5">
    <name type="scientific">Ilex paraguariensis</name>
    <name type="common">yerba mate</name>
    <dbReference type="NCBI Taxonomy" id="185542"/>
    <lineage>
        <taxon>Eukaryota</taxon>
        <taxon>Viridiplantae</taxon>
        <taxon>Streptophyta</taxon>
        <taxon>Embryophyta</taxon>
        <taxon>Tracheophyta</taxon>
        <taxon>Spermatophyta</taxon>
        <taxon>Magnoliopsida</taxon>
        <taxon>eudicotyledons</taxon>
        <taxon>Gunneridae</taxon>
        <taxon>Pentapetalae</taxon>
        <taxon>asterids</taxon>
        <taxon>campanulids</taxon>
        <taxon>Aquifoliales</taxon>
        <taxon>Aquifoliaceae</taxon>
        <taxon>Ilex</taxon>
    </lineage>
</organism>
<gene>
    <name evidence="4" type="ORF">ILEXP_LOCUS50171</name>
</gene>
<proteinExistence type="predicted"/>
<dbReference type="GO" id="GO:0006952">
    <property type="term" value="P:defense response"/>
    <property type="evidence" value="ECO:0007669"/>
    <property type="project" value="UniProtKB-KW"/>
</dbReference>
<keyword evidence="3" id="KW-0547">Nucleotide-binding</keyword>
<evidence type="ECO:0000256" key="2">
    <source>
        <dbReference type="ARBA" id="ARBA00022821"/>
    </source>
</evidence>
<keyword evidence="2" id="KW-0611">Plant defense</keyword>
<evidence type="ECO:0008006" key="6">
    <source>
        <dbReference type="Google" id="ProtNLM"/>
    </source>
</evidence>
<keyword evidence="5" id="KW-1185">Reference proteome</keyword>
<evidence type="ECO:0000313" key="4">
    <source>
        <dbReference type="EMBL" id="CAK9180189.1"/>
    </source>
</evidence>
<dbReference type="Proteomes" id="UP001642360">
    <property type="component" value="Unassembled WGS sequence"/>
</dbReference>
<sequence>MAESVVSFVVERLGDLLINEAKFLPSVATTQVEQIQAELKRMQEIALDVQDVLETYAFRVSSRNDEGILRRCRGILKEPIVLHKIGSKIKAIETKISNLTKSLQTYGIKAMSEGESSNSANEKLLRLRRSYSHVVDEDFVGLEGDVEHLFGE</sequence>
<keyword evidence="3" id="KW-0067">ATP-binding</keyword>
<comment type="caution">
    <text evidence="4">The sequence shown here is derived from an EMBL/GenBank/DDBJ whole genome shotgun (WGS) entry which is preliminary data.</text>
</comment>
<dbReference type="CDD" id="cd14798">
    <property type="entry name" value="RX-CC_like"/>
    <property type="match status" value="1"/>
</dbReference>
<reference evidence="4 5" key="1">
    <citation type="submission" date="2024-02" db="EMBL/GenBank/DDBJ databases">
        <authorList>
            <person name="Vignale AGUSTIN F."/>
            <person name="Sosa J E."/>
            <person name="Modenutti C."/>
        </authorList>
    </citation>
    <scope>NUCLEOTIDE SEQUENCE [LARGE SCALE GENOMIC DNA]</scope>
</reference>
<dbReference type="AlphaFoldDB" id="A0ABC8UGP1"/>
<evidence type="ECO:0000313" key="5">
    <source>
        <dbReference type="Proteomes" id="UP001642360"/>
    </source>
</evidence>
<accession>A0ABC8UGP1</accession>
<evidence type="ECO:0000256" key="1">
    <source>
        <dbReference type="ARBA" id="ARBA00022737"/>
    </source>
</evidence>
<keyword evidence="1" id="KW-0677">Repeat</keyword>
<dbReference type="GO" id="GO:0005524">
    <property type="term" value="F:ATP binding"/>
    <property type="evidence" value="ECO:0007669"/>
    <property type="project" value="UniProtKB-KW"/>
</dbReference>